<dbReference type="HOGENOM" id="CLU_2209245_0_0_1"/>
<dbReference type="EMBL" id="GG692423">
    <property type="protein sequence ID" value="EER41542.1"/>
    <property type="molecule type" value="Genomic_DNA"/>
</dbReference>
<dbReference type="VEuPathDB" id="FungiDB:HCDG_04189"/>
<proteinExistence type="predicted"/>
<dbReference type="OMA" id="ADIWIWI"/>
<sequence>MEIINKYTPHAPRHAGLLISRCGKMPTNKLMGVGNYQSQSQTMRCHVSFQNTPFLALHSPPTRREKFFDKRITTADIWIWILSIVLYNDMDKPPPGNLHEGSRRHNC</sequence>
<dbReference type="Proteomes" id="UP000002624">
    <property type="component" value="Unassembled WGS sequence"/>
</dbReference>
<evidence type="ECO:0000313" key="2">
    <source>
        <dbReference type="Proteomes" id="UP000002624"/>
    </source>
</evidence>
<evidence type="ECO:0000313" key="1">
    <source>
        <dbReference type="EMBL" id="EER41542.1"/>
    </source>
</evidence>
<name>C6HDA8_AJECH</name>
<accession>C6HDA8</accession>
<organism evidence="1 2">
    <name type="scientific">Ajellomyces capsulatus (strain H143)</name>
    <name type="common">Darling's disease fungus</name>
    <name type="synonym">Histoplasma capsulatum</name>
    <dbReference type="NCBI Taxonomy" id="544712"/>
    <lineage>
        <taxon>Eukaryota</taxon>
        <taxon>Fungi</taxon>
        <taxon>Dikarya</taxon>
        <taxon>Ascomycota</taxon>
        <taxon>Pezizomycotina</taxon>
        <taxon>Eurotiomycetes</taxon>
        <taxon>Eurotiomycetidae</taxon>
        <taxon>Onygenales</taxon>
        <taxon>Ajellomycetaceae</taxon>
        <taxon>Histoplasma</taxon>
    </lineage>
</organism>
<dbReference type="AlphaFoldDB" id="C6HDA8"/>
<reference evidence="2" key="1">
    <citation type="submission" date="2009-05" db="EMBL/GenBank/DDBJ databases">
        <title>The genome sequence of Ajellomyces capsulatus strain H143.</title>
        <authorList>
            <person name="Champion M."/>
            <person name="Cuomo C.A."/>
            <person name="Ma L.-J."/>
            <person name="Henn M.R."/>
            <person name="Sil A."/>
            <person name="Goldman B."/>
            <person name="Young S.K."/>
            <person name="Kodira C.D."/>
            <person name="Zeng Q."/>
            <person name="Koehrsen M."/>
            <person name="Alvarado L."/>
            <person name="Berlin A.M."/>
            <person name="Borenstein D."/>
            <person name="Chen Z."/>
            <person name="Engels R."/>
            <person name="Freedman E."/>
            <person name="Gellesch M."/>
            <person name="Goldberg J."/>
            <person name="Griggs A."/>
            <person name="Gujja S."/>
            <person name="Heiman D.I."/>
            <person name="Hepburn T.A."/>
            <person name="Howarth C."/>
            <person name="Jen D."/>
            <person name="Larson L."/>
            <person name="Lewis B."/>
            <person name="Mehta T."/>
            <person name="Park D."/>
            <person name="Pearson M."/>
            <person name="Roberts A."/>
            <person name="Saif S."/>
            <person name="Shea T.D."/>
            <person name="Shenoy N."/>
            <person name="Sisk P."/>
            <person name="Stolte C."/>
            <person name="Sykes S."/>
            <person name="Walk T."/>
            <person name="White J."/>
            <person name="Yandava C."/>
            <person name="Klein B."/>
            <person name="McEwen J.G."/>
            <person name="Puccia R."/>
            <person name="Goldman G.H."/>
            <person name="Felipe M.S."/>
            <person name="Nino-Vega G."/>
            <person name="San-Blas G."/>
            <person name="Taylor J.W."/>
            <person name="Mendoza L."/>
            <person name="Galagan J.E."/>
            <person name="Nusbaum C."/>
            <person name="Birren B.W."/>
        </authorList>
    </citation>
    <scope>NUCLEOTIDE SEQUENCE [LARGE SCALE GENOMIC DNA]</scope>
    <source>
        <strain evidence="2">H143</strain>
    </source>
</reference>
<protein>
    <submittedName>
        <fullName evidence="1">Uncharacterized protein</fullName>
    </submittedName>
</protein>
<gene>
    <name evidence="1" type="ORF">HCDG_04189</name>
</gene>